<proteinExistence type="predicted"/>
<protein>
    <submittedName>
        <fullName evidence="1">Uncharacterized protein</fullName>
    </submittedName>
</protein>
<organism evidence="1 2">
    <name type="scientific">Cichorium intybus</name>
    <name type="common">Chicory</name>
    <dbReference type="NCBI Taxonomy" id="13427"/>
    <lineage>
        <taxon>Eukaryota</taxon>
        <taxon>Viridiplantae</taxon>
        <taxon>Streptophyta</taxon>
        <taxon>Embryophyta</taxon>
        <taxon>Tracheophyta</taxon>
        <taxon>Spermatophyta</taxon>
        <taxon>Magnoliopsida</taxon>
        <taxon>eudicotyledons</taxon>
        <taxon>Gunneridae</taxon>
        <taxon>Pentapetalae</taxon>
        <taxon>asterids</taxon>
        <taxon>campanulids</taxon>
        <taxon>Asterales</taxon>
        <taxon>Asteraceae</taxon>
        <taxon>Cichorioideae</taxon>
        <taxon>Cichorieae</taxon>
        <taxon>Cichoriinae</taxon>
        <taxon>Cichorium</taxon>
    </lineage>
</organism>
<reference evidence="2" key="1">
    <citation type="journal article" date="2022" name="Mol. Ecol. Resour.">
        <title>The genomes of chicory, endive, great burdock and yacon provide insights into Asteraceae palaeo-polyploidization history and plant inulin production.</title>
        <authorList>
            <person name="Fan W."/>
            <person name="Wang S."/>
            <person name="Wang H."/>
            <person name="Wang A."/>
            <person name="Jiang F."/>
            <person name="Liu H."/>
            <person name="Zhao H."/>
            <person name="Xu D."/>
            <person name="Zhang Y."/>
        </authorList>
    </citation>
    <scope>NUCLEOTIDE SEQUENCE [LARGE SCALE GENOMIC DNA]</scope>
    <source>
        <strain evidence="2">cv. Punajuju</strain>
    </source>
</reference>
<dbReference type="EMBL" id="CM042012">
    <property type="protein sequence ID" value="KAI3750564.1"/>
    <property type="molecule type" value="Genomic_DNA"/>
</dbReference>
<accession>A0ACB9DV10</accession>
<reference evidence="1 2" key="2">
    <citation type="journal article" date="2022" name="Mol. Ecol. Resour.">
        <title>The genomes of chicory, endive, great burdock and yacon provide insights into Asteraceae paleo-polyploidization history and plant inulin production.</title>
        <authorList>
            <person name="Fan W."/>
            <person name="Wang S."/>
            <person name="Wang H."/>
            <person name="Wang A."/>
            <person name="Jiang F."/>
            <person name="Liu H."/>
            <person name="Zhao H."/>
            <person name="Xu D."/>
            <person name="Zhang Y."/>
        </authorList>
    </citation>
    <scope>NUCLEOTIDE SEQUENCE [LARGE SCALE GENOMIC DNA]</scope>
    <source>
        <strain evidence="2">cv. Punajuju</strain>
        <tissue evidence="1">Leaves</tissue>
    </source>
</reference>
<evidence type="ECO:0000313" key="1">
    <source>
        <dbReference type="EMBL" id="KAI3750564.1"/>
    </source>
</evidence>
<gene>
    <name evidence="1" type="ORF">L2E82_21220</name>
</gene>
<comment type="caution">
    <text evidence="1">The sequence shown here is derived from an EMBL/GenBank/DDBJ whole genome shotgun (WGS) entry which is preliminary data.</text>
</comment>
<keyword evidence="2" id="KW-1185">Reference proteome</keyword>
<dbReference type="Proteomes" id="UP001055811">
    <property type="component" value="Linkage Group LG04"/>
</dbReference>
<evidence type="ECO:0000313" key="2">
    <source>
        <dbReference type="Proteomes" id="UP001055811"/>
    </source>
</evidence>
<name>A0ACB9DV10_CICIN</name>
<sequence>MCPIPSIPERWMMVPPSIITTTTAVISKRGDFVIIQTPSTWIAVMYTSLRKTTLHPLYTMFPKMKPVNCSIHQPTEISINKMAKDNRPLVKMCRVTSPKDAALVAEAGADFIGMIIWPDSKRSISISTAKEISKVARKYGAKSVGVFVDDDSNTILKASDDADLEYIQYERFYKADI</sequence>